<sequence length="66" mass="7773">MNQRAATYYCSNNEKKKKKKPQTQITAYKIRGQKIPQQKQTLLVINIPTRNLKDQRKEFHSSEAPI</sequence>
<protein>
    <submittedName>
        <fullName evidence="1">Uncharacterized protein</fullName>
    </submittedName>
</protein>
<dbReference type="EMBL" id="JXTC01000053">
    <property type="protein sequence ID" value="PON94182.1"/>
    <property type="molecule type" value="Genomic_DNA"/>
</dbReference>
<keyword evidence="2" id="KW-1185">Reference proteome</keyword>
<proteinExistence type="predicted"/>
<evidence type="ECO:0000313" key="2">
    <source>
        <dbReference type="Proteomes" id="UP000237000"/>
    </source>
</evidence>
<evidence type="ECO:0000313" key="1">
    <source>
        <dbReference type="EMBL" id="PON94182.1"/>
    </source>
</evidence>
<dbReference type="InParanoid" id="A0A2P5F8Q8"/>
<organism evidence="1 2">
    <name type="scientific">Trema orientale</name>
    <name type="common">Charcoal tree</name>
    <name type="synonym">Celtis orientalis</name>
    <dbReference type="NCBI Taxonomy" id="63057"/>
    <lineage>
        <taxon>Eukaryota</taxon>
        <taxon>Viridiplantae</taxon>
        <taxon>Streptophyta</taxon>
        <taxon>Embryophyta</taxon>
        <taxon>Tracheophyta</taxon>
        <taxon>Spermatophyta</taxon>
        <taxon>Magnoliopsida</taxon>
        <taxon>eudicotyledons</taxon>
        <taxon>Gunneridae</taxon>
        <taxon>Pentapetalae</taxon>
        <taxon>rosids</taxon>
        <taxon>fabids</taxon>
        <taxon>Rosales</taxon>
        <taxon>Cannabaceae</taxon>
        <taxon>Trema</taxon>
    </lineage>
</organism>
<dbReference type="AlphaFoldDB" id="A0A2P5F8Q8"/>
<accession>A0A2P5F8Q8</accession>
<gene>
    <name evidence="1" type="ORF">TorRG33x02_099200</name>
</gene>
<name>A0A2P5F8Q8_TREOI</name>
<reference evidence="2" key="1">
    <citation type="submission" date="2016-06" db="EMBL/GenBank/DDBJ databases">
        <title>Parallel loss of symbiosis genes in relatives of nitrogen-fixing non-legume Parasponia.</title>
        <authorList>
            <person name="Van Velzen R."/>
            <person name="Holmer R."/>
            <person name="Bu F."/>
            <person name="Rutten L."/>
            <person name="Van Zeijl A."/>
            <person name="Liu W."/>
            <person name="Santuari L."/>
            <person name="Cao Q."/>
            <person name="Sharma T."/>
            <person name="Shen D."/>
            <person name="Roswanjaya Y."/>
            <person name="Wardhani T."/>
            <person name="Kalhor M.S."/>
            <person name="Jansen J."/>
            <person name="Van den Hoogen J."/>
            <person name="Gungor B."/>
            <person name="Hartog M."/>
            <person name="Hontelez J."/>
            <person name="Verver J."/>
            <person name="Yang W.-C."/>
            <person name="Schijlen E."/>
            <person name="Repin R."/>
            <person name="Schilthuizen M."/>
            <person name="Schranz E."/>
            <person name="Heidstra R."/>
            <person name="Miyata K."/>
            <person name="Fedorova E."/>
            <person name="Kohlen W."/>
            <person name="Bisseling T."/>
            <person name="Smit S."/>
            <person name="Geurts R."/>
        </authorList>
    </citation>
    <scope>NUCLEOTIDE SEQUENCE [LARGE SCALE GENOMIC DNA]</scope>
    <source>
        <strain evidence="2">cv. RG33-2</strain>
    </source>
</reference>
<dbReference type="Proteomes" id="UP000237000">
    <property type="component" value="Unassembled WGS sequence"/>
</dbReference>
<comment type="caution">
    <text evidence="1">The sequence shown here is derived from an EMBL/GenBank/DDBJ whole genome shotgun (WGS) entry which is preliminary data.</text>
</comment>